<dbReference type="NCBIfam" id="TIGR01509">
    <property type="entry name" value="HAD-SF-IA-v3"/>
    <property type="match status" value="1"/>
</dbReference>
<dbReference type="PRINTS" id="PR00413">
    <property type="entry name" value="HADHALOGNASE"/>
</dbReference>
<dbReference type="SFLD" id="SFLDF00035">
    <property type="entry name" value="phosphoglycolate_phosphatase"/>
    <property type="match status" value="1"/>
</dbReference>
<dbReference type="RefSeq" id="WP_011504615.1">
    <property type="nucleotide sequence ID" value="NZ_FODT01000001.1"/>
</dbReference>
<dbReference type="Proteomes" id="UP000199615">
    <property type="component" value="Unassembled WGS sequence"/>
</dbReference>
<dbReference type="Gene3D" id="3.40.50.1000">
    <property type="entry name" value="HAD superfamily/HAD-like"/>
    <property type="match status" value="1"/>
</dbReference>
<dbReference type="Pfam" id="PF00702">
    <property type="entry name" value="Hydrolase"/>
    <property type="match status" value="1"/>
</dbReference>
<dbReference type="SFLD" id="SFLDG01129">
    <property type="entry name" value="C1.5:_HAD__Beta-PGM__Phosphata"/>
    <property type="match status" value="1"/>
</dbReference>
<dbReference type="InterPro" id="IPR023198">
    <property type="entry name" value="PGP-like_dom2"/>
</dbReference>
<dbReference type="AlphaFoldDB" id="A0A1H8LN55"/>
<dbReference type="InterPro" id="IPR044999">
    <property type="entry name" value="CbbY-like"/>
</dbReference>
<accession>A0A1H8LN55</accession>
<name>A0A1H8LN55_9BRAD</name>
<reference evidence="2" key="1">
    <citation type="submission" date="2016-10" db="EMBL/GenBank/DDBJ databases">
        <authorList>
            <person name="Varghese N."/>
            <person name="Submissions S."/>
        </authorList>
    </citation>
    <scope>NUCLEOTIDE SEQUENCE [LARGE SCALE GENOMIC DNA]</scope>
    <source>
        <strain evidence="2">DSM 123</strain>
    </source>
</reference>
<dbReference type="SFLD" id="SFLDG01135">
    <property type="entry name" value="C1.5.6:_HAD__Beta-PGM__Phospha"/>
    <property type="match status" value="1"/>
</dbReference>
<dbReference type="SFLD" id="SFLDS00003">
    <property type="entry name" value="Haloacid_Dehalogenase"/>
    <property type="match status" value="1"/>
</dbReference>
<proteinExistence type="predicted"/>
<dbReference type="SUPFAM" id="SSF56784">
    <property type="entry name" value="HAD-like"/>
    <property type="match status" value="1"/>
</dbReference>
<dbReference type="InterPro" id="IPR023214">
    <property type="entry name" value="HAD_sf"/>
</dbReference>
<keyword evidence="2" id="KW-1185">Reference proteome</keyword>
<protein>
    <submittedName>
        <fullName evidence="1">Haloacid dehalogenase superfamily, subfamily IA, variant 3 with third motif having DD or ED</fullName>
    </submittedName>
</protein>
<organism evidence="1 2">
    <name type="scientific">Rhodopseudomonas pseudopalustris</name>
    <dbReference type="NCBI Taxonomy" id="1513892"/>
    <lineage>
        <taxon>Bacteria</taxon>
        <taxon>Pseudomonadati</taxon>
        <taxon>Pseudomonadota</taxon>
        <taxon>Alphaproteobacteria</taxon>
        <taxon>Hyphomicrobiales</taxon>
        <taxon>Nitrobacteraceae</taxon>
        <taxon>Rhodopseudomonas</taxon>
    </lineage>
</organism>
<dbReference type="OrthoDB" id="9782449at2"/>
<dbReference type="PANTHER" id="PTHR42896:SF2">
    <property type="entry name" value="CBBY-LIKE PROTEIN"/>
    <property type="match status" value="1"/>
</dbReference>
<dbReference type="InterPro" id="IPR006439">
    <property type="entry name" value="HAD-SF_hydro_IA"/>
</dbReference>
<evidence type="ECO:0000313" key="1">
    <source>
        <dbReference type="EMBL" id="SEO06519.1"/>
    </source>
</evidence>
<evidence type="ECO:0000313" key="2">
    <source>
        <dbReference type="Proteomes" id="UP000199615"/>
    </source>
</evidence>
<dbReference type="Gene3D" id="1.10.150.240">
    <property type="entry name" value="Putative phosphatase, domain 2"/>
    <property type="match status" value="1"/>
</dbReference>
<dbReference type="GO" id="GO:0016787">
    <property type="term" value="F:hydrolase activity"/>
    <property type="evidence" value="ECO:0007669"/>
    <property type="project" value="InterPro"/>
</dbReference>
<gene>
    <name evidence="1" type="ORF">SAMN05444123_101147</name>
</gene>
<dbReference type="PANTHER" id="PTHR42896">
    <property type="entry name" value="XYLULOSE-1,5-BISPHOSPHATE (XUBP) PHOSPHATASE"/>
    <property type="match status" value="1"/>
</dbReference>
<dbReference type="InterPro" id="IPR036412">
    <property type="entry name" value="HAD-like_sf"/>
</dbReference>
<dbReference type="EMBL" id="FODT01000001">
    <property type="protein sequence ID" value="SEO06519.1"/>
    <property type="molecule type" value="Genomic_DNA"/>
</dbReference>
<sequence>MLPSAMIFDVDGTLSETEELHRQAFNEIFAAEKLPWHWDAADYRRLLDVAGGKERIAHFLAAQPEGADRAVGRIAELHAAKTARYSALIAAGAALRPGVERLIREAKAAGVRLAIATTTSLPNVEALLGASLGREAIALFEVIGAGDVVPAKKPAPDIYQYVLERLALPASACVAFEDSTNGVRAARGAGLATIVTQGMYTEGDDFAGALAVLSDLGEPDAPYRHLAGAGAGDRLVTLDALGRWLEAA</sequence>